<organism evidence="1">
    <name type="scientific">marine sediment metagenome</name>
    <dbReference type="NCBI Taxonomy" id="412755"/>
    <lineage>
        <taxon>unclassified sequences</taxon>
        <taxon>metagenomes</taxon>
        <taxon>ecological metagenomes</taxon>
    </lineage>
</organism>
<protein>
    <submittedName>
        <fullName evidence="1">Uncharacterized protein</fullName>
    </submittedName>
</protein>
<comment type="caution">
    <text evidence="1">The sequence shown here is derived from an EMBL/GenBank/DDBJ whole genome shotgun (WGS) entry which is preliminary data.</text>
</comment>
<dbReference type="EMBL" id="LAZR01051166">
    <property type="protein sequence ID" value="KKK85744.1"/>
    <property type="molecule type" value="Genomic_DNA"/>
</dbReference>
<reference evidence="1" key="1">
    <citation type="journal article" date="2015" name="Nature">
        <title>Complex archaea that bridge the gap between prokaryotes and eukaryotes.</title>
        <authorList>
            <person name="Spang A."/>
            <person name="Saw J.H."/>
            <person name="Jorgensen S.L."/>
            <person name="Zaremba-Niedzwiedzka K."/>
            <person name="Martijn J."/>
            <person name="Lind A.E."/>
            <person name="van Eijk R."/>
            <person name="Schleper C."/>
            <person name="Guy L."/>
            <person name="Ettema T.J."/>
        </authorList>
    </citation>
    <scope>NUCLEOTIDE SEQUENCE</scope>
</reference>
<dbReference type="AlphaFoldDB" id="A0A0F9B542"/>
<evidence type="ECO:0000313" key="1">
    <source>
        <dbReference type="EMBL" id="KKK85744.1"/>
    </source>
</evidence>
<proteinExistence type="predicted"/>
<accession>A0A0F9B542</accession>
<name>A0A0F9B542_9ZZZZ</name>
<sequence length="83" mass="9467">MLMAKRTTKKKTTGQLYLIVYTCCEDPVIYANGREDLKEKYFALTTKGDGNICCEGDPIDPSRVKIYEIKAELKPKIEVTFDL</sequence>
<gene>
    <name evidence="1" type="ORF">LCGC14_2770220</name>
</gene>